<dbReference type="InterPro" id="IPR032710">
    <property type="entry name" value="NTF2-like_dom_sf"/>
</dbReference>
<gene>
    <name evidence="2" type="ORF">D2V17_19080</name>
</gene>
<evidence type="ECO:0000259" key="1">
    <source>
        <dbReference type="Pfam" id="PF12680"/>
    </source>
</evidence>
<name>A0A3A1P3J0_9SPHN</name>
<dbReference type="EMBL" id="QXFM01000141">
    <property type="protein sequence ID" value="RIV80621.1"/>
    <property type="molecule type" value="Genomic_DNA"/>
</dbReference>
<dbReference type="Proteomes" id="UP000265366">
    <property type="component" value="Unassembled WGS sequence"/>
</dbReference>
<feature type="domain" description="SnoaL-like" evidence="1">
    <location>
        <begin position="61"/>
        <end position="170"/>
    </location>
</feature>
<dbReference type="OrthoDB" id="26840at2"/>
<dbReference type="SUPFAM" id="SSF54427">
    <property type="entry name" value="NTF2-like"/>
    <property type="match status" value="1"/>
</dbReference>
<protein>
    <submittedName>
        <fullName evidence="2">Nuclear transport factor 2 family protein</fullName>
    </submittedName>
</protein>
<dbReference type="AlphaFoldDB" id="A0A3A1P3J0"/>
<evidence type="ECO:0000313" key="3">
    <source>
        <dbReference type="Proteomes" id="UP000265366"/>
    </source>
</evidence>
<dbReference type="Gene3D" id="3.10.450.50">
    <property type="match status" value="1"/>
</dbReference>
<reference evidence="2 3" key="1">
    <citation type="submission" date="2018-08" db="EMBL/GenBank/DDBJ databases">
        <title>Erythrobacter zhengii sp.nov., a bacterium isolated from deep-sea sediment.</title>
        <authorList>
            <person name="Fang C."/>
            <person name="Wu Y.-H."/>
            <person name="Sun C."/>
            <person name="Wang H."/>
            <person name="Cheng H."/>
            <person name="Meng F.-X."/>
            <person name="Wang C.-S."/>
            <person name="Xu X.-W."/>
        </authorList>
    </citation>
    <scope>NUCLEOTIDE SEQUENCE [LARGE SCALE GENOMIC DNA]</scope>
    <source>
        <strain evidence="2 3">CCTCC AB 2015396</strain>
    </source>
</reference>
<dbReference type="Pfam" id="PF12680">
    <property type="entry name" value="SnoaL_2"/>
    <property type="match status" value="1"/>
</dbReference>
<dbReference type="InterPro" id="IPR037401">
    <property type="entry name" value="SnoaL-like"/>
</dbReference>
<proteinExistence type="predicted"/>
<comment type="caution">
    <text evidence="2">The sequence shown here is derived from an EMBL/GenBank/DDBJ whole genome shotgun (WGS) entry which is preliminary data.</text>
</comment>
<organism evidence="2 3">
    <name type="scientific">Aurantiacibacter xanthus</name>
    <dbReference type="NCBI Taxonomy" id="1784712"/>
    <lineage>
        <taxon>Bacteria</taxon>
        <taxon>Pseudomonadati</taxon>
        <taxon>Pseudomonadota</taxon>
        <taxon>Alphaproteobacteria</taxon>
        <taxon>Sphingomonadales</taxon>
        <taxon>Erythrobacteraceae</taxon>
        <taxon>Aurantiacibacter</taxon>
    </lineage>
</organism>
<sequence length="181" mass="20812">MPWRRSSRSSWRLASRPGCRWRWPVWCWCWAASSRPARPSWPPRPAGSEAMDPVGSRGWFARYLSAFNARDYEAFGAYYHPEVDFRGQAATLAGRAAIMDFYRRIHEQVVETVEARSLVGNSELLAVELVTTLVSKGDWPDFPGGAMREGQRRQSVNFAFYDIRDGLFVRIRTANFRRMAG</sequence>
<evidence type="ECO:0000313" key="2">
    <source>
        <dbReference type="EMBL" id="RIV80621.1"/>
    </source>
</evidence>
<accession>A0A3A1P3J0</accession>
<keyword evidence="3" id="KW-1185">Reference proteome</keyword>